<comment type="caution">
    <text evidence="3">The sequence shown here is derived from an EMBL/GenBank/DDBJ whole genome shotgun (WGS) entry which is preliminary data.</text>
</comment>
<evidence type="ECO:0000256" key="2">
    <source>
        <dbReference type="SAM" id="SignalP"/>
    </source>
</evidence>
<dbReference type="InterPro" id="IPR014147">
    <property type="entry name" value="T4SS_TrbJ"/>
</dbReference>
<organism evidence="3 4">
    <name type="scientific">Roseinatronobacter alkalisoli</name>
    <dbReference type="NCBI Taxonomy" id="3028235"/>
    <lineage>
        <taxon>Bacteria</taxon>
        <taxon>Pseudomonadati</taxon>
        <taxon>Pseudomonadota</taxon>
        <taxon>Alphaproteobacteria</taxon>
        <taxon>Rhodobacterales</taxon>
        <taxon>Paracoccaceae</taxon>
        <taxon>Roseinatronobacter</taxon>
    </lineage>
</organism>
<keyword evidence="4" id="KW-1185">Reference proteome</keyword>
<reference evidence="3" key="1">
    <citation type="submission" date="2023-02" db="EMBL/GenBank/DDBJ databases">
        <title>Description of Roseinatronobacter alkalisoli sp. nov., an alkaliphilic bacerium isolated from soda soil.</title>
        <authorList>
            <person name="Wei W."/>
        </authorList>
    </citation>
    <scope>NUCLEOTIDE SEQUENCE</scope>
    <source>
        <strain evidence="3">HJB301</strain>
    </source>
</reference>
<gene>
    <name evidence="3" type="primary">trbJ</name>
    <name evidence="3" type="ORF">PUT78_17545</name>
</gene>
<feature type="coiled-coil region" evidence="1">
    <location>
        <begin position="55"/>
        <end position="114"/>
    </location>
</feature>
<accession>A0ABT5TCQ0</accession>
<keyword evidence="2" id="KW-0732">Signal</keyword>
<dbReference type="NCBIfam" id="TIGR02780">
    <property type="entry name" value="TrbJ_Ti"/>
    <property type="match status" value="1"/>
</dbReference>
<evidence type="ECO:0000313" key="3">
    <source>
        <dbReference type="EMBL" id="MDD7972900.1"/>
    </source>
</evidence>
<proteinExistence type="predicted"/>
<evidence type="ECO:0000256" key="1">
    <source>
        <dbReference type="SAM" id="Coils"/>
    </source>
</evidence>
<name>A0ABT5TCQ0_9RHOB</name>
<sequence>MTIKMPRITRMVSASALAIALASPLALAPVFMTPAHAFFGFGRIVYDPTNHAENLLTAARTLEQINNQITSLQNEAQMLINQARNLASLPYSSLQQLQQNVQRTQQLLGQAQNIAFDVQSIDQMFQQDYGNLSLTVTDAQMITDARSRWENTVGGLQDAMRVQAGVVGNIDSNRTQMSELVGHSQGATGALQATQAGNQLLALQSQQLSDLIAVISANGRAEALSEAERATAAEQGRIQRERFLTPGSGYQPGIARMFNRSIN</sequence>
<dbReference type="Proteomes" id="UP001431784">
    <property type="component" value="Unassembled WGS sequence"/>
</dbReference>
<keyword evidence="1" id="KW-0175">Coiled coil</keyword>
<feature type="chain" id="PRO_5045486250" evidence="2">
    <location>
        <begin position="29"/>
        <end position="263"/>
    </location>
</feature>
<feature type="signal peptide" evidence="2">
    <location>
        <begin position="1"/>
        <end position="28"/>
    </location>
</feature>
<dbReference type="EMBL" id="JAQZSM010000021">
    <property type="protein sequence ID" value="MDD7972900.1"/>
    <property type="molecule type" value="Genomic_DNA"/>
</dbReference>
<dbReference type="NCBIfam" id="NF010448">
    <property type="entry name" value="PRK13874.1"/>
    <property type="match status" value="1"/>
</dbReference>
<dbReference type="RefSeq" id="WP_274353576.1">
    <property type="nucleotide sequence ID" value="NZ_JAQZSM010000021.1"/>
</dbReference>
<protein>
    <submittedName>
        <fullName evidence="3">P-type conjugative transfer protein TrbJ</fullName>
    </submittedName>
</protein>
<evidence type="ECO:0000313" key="4">
    <source>
        <dbReference type="Proteomes" id="UP001431784"/>
    </source>
</evidence>